<reference evidence="3" key="1">
    <citation type="submission" date="2022-02" db="EMBL/GenBank/DDBJ databases">
        <authorList>
            <person name="Leng L."/>
        </authorList>
    </citation>
    <scope>NUCLEOTIDE SEQUENCE</scope>
    <source>
        <strain evidence="3">JI</strain>
    </source>
</reference>
<dbReference type="RefSeq" id="WP_277444935.1">
    <property type="nucleotide sequence ID" value="NZ_JAKOAV010000031.1"/>
</dbReference>
<dbReference type="InterPro" id="IPR001119">
    <property type="entry name" value="SLH_dom"/>
</dbReference>
<accession>A0A9X4H410</accession>
<keyword evidence="4" id="KW-1185">Reference proteome</keyword>
<dbReference type="AlphaFoldDB" id="A0A9X4H410"/>
<dbReference type="PANTHER" id="PTHR43308">
    <property type="entry name" value="OUTER MEMBRANE PROTEIN ALPHA-RELATED"/>
    <property type="match status" value="1"/>
</dbReference>
<sequence>MPEQHWVFSVITELCERGVISGYPDGSFKPGGIITRGEFAKLVAAALGLAEYKPPQPSFTGVAPDSWCWGYVEAVSRAGLVKGSGGGEFLPGELINREQMAAMLVRAAARRKPQSVKRLPSATTPPSPVGPEATWLQQLEL</sequence>
<evidence type="ECO:0000259" key="2">
    <source>
        <dbReference type="PROSITE" id="PS51272"/>
    </source>
</evidence>
<dbReference type="Pfam" id="PF00395">
    <property type="entry name" value="SLH"/>
    <property type="match status" value="2"/>
</dbReference>
<organism evidence="3 4">
    <name type="scientific">Pelotomaculum isophthalicicum JI</name>
    <dbReference type="NCBI Taxonomy" id="947010"/>
    <lineage>
        <taxon>Bacteria</taxon>
        <taxon>Bacillati</taxon>
        <taxon>Bacillota</taxon>
        <taxon>Clostridia</taxon>
        <taxon>Eubacteriales</taxon>
        <taxon>Desulfotomaculaceae</taxon>
        <taxon>Pelotomaculum</taxon>
    </lineage>
</organism>
<dbReference type="InterPro" id="IPR051465">
    <property type="entry name" value="Cell_Envelope_Struct_Comp"/>
</dbReference>
<name>A0A9X4H410_9FIRM</name>
<dbReference type="EMBL" id="JAKOAV010000031">
    <property type="protein sequence ID" value="MDF9409466.1"/>
    <property type="molecule type" value="Genomic_DNA"/>
</dbReference>
<feature type="domain" description="SLH" evidence="2">
    <location>
        <begin position="58"/>
        <end position="118"/>
    </location>
</feature>
<evidence type="ECO:0000256" key="1">
    <source>
        <dbReference type="ARBA" id="ARBA00022737"/>
    </source>
</evidence>
<proteinExistence type="predicted"/>
<keyword evidence="1" id="KW-0677">Repeat</keyword>
<dbReference type="Proteomes" id="UP001154312">
    <property type="component" value="Unassembled WGS sequence"/>
</dbReference>
<dbReference type="PANTHER" id="PTHR43308:SF5">
    <property type="entry name" value="S-LAYER PROTEIN _ PEPTIDOGLYCAN ENDO-BETA-N-ACETYLGLUCOSAMINIDASE"/>
    <property type="match status" value="1"/>
</dbReference>
<feature type="domain" description="SLH" evidence="2">
    <location>
        <begin position="1"/>
        <end position="57"/>
    </location>
</feature>
<evidence type="ECO:0000313" key="3">
    <source>
        <dbReference type="EMBL" id="MDF9409466.1"/>
    </source>
</evidence>
<evidence type="ECO:0000313" key="4">
    <source>
        <dbReference type="Proteomes" id="UP001154312"/>
    </source>
</evidence>
<gene>
    <name evidence="3" type="ORF">L7E55_14060</name>
</gene>
<protein>
    <submittedName>
        <fullName evidence="3">S-layer homology domain-containing protein</fullName>
    </submittedName>
</protein>
<comment type="caution">
    <text evidence="3">The sequence shown here is derived from an EMBL/GenBank/DDBJ whole genome shotgun (WGS) entry which is preliminary data.</text>
</comment>
<dbReference type="PROSITE" id="PS51272">
    <property type="entry name" value="SLH"/>
    <property type="match status" value="2"/>
</dbReference>